<dbReference type="InterPro" id="IPR000073">
    <property type="entry name" value="AB_hydrolase_1"/>
</dbReference>
<dbReference type="InterPro" id="IPR029058">
    <property type="entry name" value="AB_hydrolase_fold"/>
</dbReference>
<organism evidence="2 3">
    <name type="scientific">Arenicella xantha</name>
    <dbReference type="NCBI Taxonomy" id="644221"/>
    <lineage>
        <taxon>Bacteria</taxon>
        <taxon>Pseudomonadati</taxon>
        <taxon>Pseudomonadota</taxon>
        <taxon>Gammaproteobacteria</taxon>
        <taxon>Arenicellales</taxon>
        <taxon>Arenicellaceae</taxon>
        <taxon>Arenicella</taxon>
    </lineage>
</organism>
<keyword evidence="3" id="KW-1185">Reference proteome</keyword>
<evidence type="ECO:0000259" key="1">
    <source>
        <dbReference type="Pfam" id="PF12697"/>
    </source>
</evidence>
<dbReference type="AlphaFoldDB" id="A0A395JVL2"/>
<sequence>MVGARLRQLNPAVTVSTLSTPPVPERVVLLHGLLRTRSAMSRLATELQADYEVVNQTYPSRRHNIETLATLAIENGLANRQAGQKVHFVTHSLGGILVRQYLSQHQIEDLGHVVMIGPPNQGSEIVEAFQQNPMLAMLFNSLNGPAGKQLGSHPNSKPNTLGAVDFSLGVIAGNRRLDPILSNLLPTESDGKVTVKSSMVDGMQDHIVLPVDHTFMMRDKRVIRQVKYFLEKGCFLHND</sequence>
<name>A0A395JVL2_9GAMM</name>
<accession>A0A395JVL2</accession>
<dbReference type="InParanoid" id="A0A395JVL2"/>
<dbReference type="EMBL" id="QNRT01000001">
    <property type="protein sequence ID" value="RBP53608.1"/>
    <property type="molecule type" value="Genomic_DNA"/>
</dbReference>
<proteinExistence type="predicted"/>
<protein>
    <recommendedName>
        <fullName evidence="1">AB hydrolase-1 domain-containing protein</fullName>
    </recommendedName>
</protein>
<dbReference type="Gene3D" id="3.40.50.1820">
    <property type="entry name" value="alpha/beta hydrolase"/>
    <property type="match status" value="1"/>
</dbReference>
<dbReference type="PANTHER" id="PTHR37946">
    <property type="entry name" value="SLL1969 PROTEIN"/>
    <property type="match status" value="1"/>
</dbReference>
<evidence type="ECO:0000313" key="2">
    <source>
        <dbReference type="EMBL" id="RBP53608.1"/>
    </source>
</evidence>
<dbReference type="SUPFAM" id="SSF53474">
    <property type="entry name" value="alpha/beta-Hydrolases"/>
    <property type="match status" value="1"/>
</dbReference>
<dbReference type="PANTHER" id="PTHR37946:SF1">
    <property type="entry name" value="SLL1969 PROTEIN"/>
    <property type="match status" value="1"/>
</dbReference>
<reference evidence="2 3" key="1">
    <citation type="submission" date="2018-06" db="EMBL/GenBank/DDBJ databases">
        <title>Genomic Encyclopedia of Type Strains, Phase IV (KMG-IV): sequencing the most valuable type-strain genomes for metagenomic binning, comparative biology and taxonomic classification.</title>
        <authorList>
            <person name="Goeker M."/>
        </authorList>
    </citation>
    <scope>NUCLEOTIDE SEQUENCE [LARGE SCALE GENOMIC DNA]</scope>
    <source>
        <strain evidence="2 3">DSM 24032</strain>
    </source>
</reference>
<comment type="caution">
    <text evidence="2">The sequence shown here is derived from an EMBL/GenBank/DDBJ whole genome shotgun (WGS) entry which is preliminary data.</text>
</comment>
<feature type="domain" description="AB hydrolase-1" evidence="1">
    <location>
        <begin position="27"/>
        <end position="137"/>
    </location>
</feature>
<gene>
    <name evidence="2" type="ORF">DFR28_101995</name>
</gene>
<dbReference type="Proteomes" id="UP000253083">
    <property type="component" value="Unassembled WGS sequence"/>
</dbReference>
<dbReference type="Pfam" id="PF12697">
    <property type="entry name" value="Abhydrolase_6"/>
    <property type="match status" value="1"/>
</dbReference>
<evidence type="ECO:0000313" key="3">
    <source>
        <dbReference type="Proteomes" id="UP000253083"/>
    </source>
</evidence>